<accession>A0ABP9PLK5</accession>
<organism evidence="1 2">
    <name type="scientific">Nocardioides marinquilinus</name>
    <dbReference type="NCBI Taxonomy" id="1210400"/>
    <lineage>
        <taxon>Bacteria</taxon>
        <taxon>Bacillati</taxon>
        <taxon>Actinomycetota</taxon>
        <taxon>Actinomycetes</taxon>
        <taxon>Propionibacteriales</taxon>
        <taxon>Nocardioidaceae</taxon>
        <taxon>Nocardioides</taxon>
    </lineage>
</organism>
<proteinExistence type="predicted"/>
<dbReference type="NCBIfam" id="NF047719">
    <property type="entry name" value="SCO6745_fam_HTH"/>
    <property type="match status" value="1"/>
</dbReference>
<dbReference type="EMBL" id="BAABKG010000003">
    <property type="protein sequence ID" value="GAA5148657.1"/>
    <property type="molecule type" value="Genomic_DNA"/>
</dbReference>
<dbReference type="Pfam" id="PF21863">
    <property type="entry name" value="HTH_67"/>
    <property type="match status" value="1"/>
</dbReference>
<comment type="caution">
    <text evidence="1">The sequence shown here is derived from an EMBL/GenBank/DDBJ whole genome shotgun (WGS) entry which is preliminary data.</text>
</comment>
<keyword evidence="2" id="KW-1185">Reference proteome</keyword>
<evidence type="ECO:0008006" key="3">
    <source>
        <dbReference type="Google" id="ProtNLM"/>
    </source>
</evidence>
<protein>
    <recommendedName>
        <fullName evidence="3">MarR family transcriptional regulator</fullName>
    </recommendedName>
</protein>
<gene>
    <name evidence="1" type="ORF">GCM10023340_22790</name>
</gene>
<evidence type="ECO:0000313" key="1">
    <source>
        <dbReference type="EMBL" id="GAA5148657.1"/>
    </source>
</evidence>
<reference evidence="2" key="1">
    <citation type="journal article" date="2019" name="Int. J. Syst. Evol. Microbiol.">
        <title>The Global Catalogue of Microorganisms (GCM) 10K type strain sequencing project: providing services to taxonomists for standard genome sequencing and annotation.</title>
        <authorList>
            <consortium name="The Broad Institute Genomics Platform"/>
            <consortium name="The Broad Institute Genome Sequencing Center for Infectious Disease"/>
            <person name="Wu L."/>
            <person name="Ma J."/>
        </authorList>
    </citation>
    <scope>NUCLEOTIDE SEQUENCE [LARGE SCALE GENOMIC DNA]</scope>
    <source>
        <strain evidence="2">JCM 18459</strain>
    </source>
</reference>
<dbReference type="Proteomes" id="UP001500221">
    <property type="component" value="Unassembled WGS sequence"/>
</dbReference>
<evidence type="ECO:0000313" key="2">
    <source>
        <dbReference type="Proteomes" id="UP001500221"/>
    </source>
</evidence>
<sequence>MDATDARRLHDLVEPIGMVAYAAEEPNAAMAGIGLTRTYWDGYFAARAAPLGPVPAEVVDALFYSFAPGEVARHVPSVWDVVTPAAARAAHERGCVAGLRAGLGDLADAPSLARAADLLTTAAVSAPLEGRPMHAALRALPVPPSAPDGDPLHRLWHAAVLLREHRGDGHVAALMVCGVGRTESHVLHALSMGLAAHEFGRIHHLPRAQLDAVVDGLRTRGLVDDAGGFTEAGRTVKQRVETLTDELAVAPYLALDDADRAELEALLAPVAARLREVWGL</sequence>
<name>A0ABP9PLK5_9ACTN</name>
<dbReference type="RefSeq" id="WP_345458417.1">
    <property type="nucleotide sequence ID" value="NZ_BAABKG010000003.1"/>
</dbReference>
<dbReference type="InterPro" id="IPR054058">
    <property type="entry name" value="HTH_67"/>
</dbReference>